<dbReference type="Pfam" id="PF02872">
    <property type="entry name" value="5_nucleotid_C"/>
    <property type="match status" value="1"/>
</dbReference>
<dbReference type="InterPro" id="IPR036907">
    <property type="entry name" value="5'-Nucleotdase_C_sf"/>
</dbReference>
<dbReference type="SUPFAM" id="SSF56300">
    <property type="entry name" value="Metallo-dependent phosphatases"/>
    <property type="match status" value="1"/>
</dbReference>
<name>A0A380TH89_9ZZZZ</name>
<organism evidence="2">
    <name type="scientific">metagenome</name>
    <dbReference type="NCBI Taxonomy" id="256318"/>
    <lineage>
        <taxon>unclassified sequences</taxon>
        <taxon>metagenomes</taxon>
    </lineage>
</organism>
<dbReference type="GO" id="GO:0008253">
    <property type="term" value="F:5'-nucleotidase activity"/>
    <property type="evidence" value="ECO:0007669"/>
    <property type="project" value="UniProtKB-EC"/>
</dbReference>
<dbReference type="GO" id="GO:0030288">
    <property type="term" value="C:outer membrane-bounded periplasmic space"/>
    <property type="evidence" value="ECO:0007669"/>
    <property type="project" value="TreeGrafter"/>
</dbReference>
<dbReference type="PRINTS" id="PR01607">
    <property type="entry name" value="APYRASEFAMLY"/>
</dbReference>
<keyword evidence="2" id="KW-0378">Hydrolase</keyword>
<dbReference type="EMBL" id="UIDG01000457">
    <property type="protein sequence ID" value="SUS07842.1"/>
    <property type="molecule type" value="Genomic_DNA"/>
</dbReference>
<dbReference type="PANTHER" id="PTHR11575:SF24">
    <property type="entry name" value="5'-NUCLEOTIDASE"/>
    <property type="match status" value="1"/>
</dbReference>
<proteinExistence type="predicted"/>
<dbReference type="GO" id="GO:0008768">
    <property type="term" value="F:UDP-sugar diphosphatase activity"/>
    <property type="evidence" value="ECO:0007669"/>
    <property type="project" value="TreeGrafter"/>
</dbReference>
<dbReference type="AlphaFoldDB" id="A0A380TH89"/>
<feature type="domain" description="5'-Nucleotidase C-terminal" evidence="1">
    <location>
        <begin position="422"/>
        <end position="608"/>
    </location>
</feature>
<dbReference type="InterPro" id="IPR006179">
    <property type="entry name" value="5_nucleotidase/apyrase"/>
</dbReference>
<dbReference type="InterPro" id="IPR029052">
    <property type="entry name" value="Metallo-depent_PP-like"/>
</dbReference>
<dbReference type="PROSITE" id="PS00786">
    <property type="entry name" value="5_NUCLEOTIDASE_2"/>
    <property type="match status" value="1"/>
</dbReference>
<evidence type="ECO:0000259" key="1">
    <source>
        <dbReference type="Pfam" id="PF02872"/>
    </source>
</evidence>
<dbReference type="PANTHER" id="PTHR11575">
    <property type="entry name" value="5'-NUCLEOTIDASE-RELATED"/>
    <property type="match status" value="1"/>
</dbReference>
<sequence length="1247" mass="129746">MTYTLQLLHASDLEGSVDAIGKAPNFAALVDKLEDAAGIDASVTLSAGDNYISGPFFSAAGDPSLRAPLNAAYNALFGLSGDAAYSDLREAPGRVDISIMNIVGFDASALGNHEFDLGTGVVREILAPDFRAAGLADDRWVGSQFPYLSANLDFSADPNLASLFTADILPNTAFASGPDQSLAGTAGPKLAPATVIEAGGQKIGVVGATTPLLESISSPGDTTVKDPGAGSNDMAALASILQPTIDALKAQGINKIILTTHLQQLSLEKALVPLLSGVDISIAGGSDSILANADDPLNPGDAAVDTYPVVTKNKDGDPAVIVSTDGEYSYVGRLVVHFNDNGVLVDAAGVPIDAVADLDAALNGPVATSDANVAALWGSLEAGLAEDTKGGQVKALVDSLDGIVTAQDSATFGLSEVFLEGRRTAVRTEETNFGNLSADANLWVAKETDPGVVVSIKNGGGIRNPIGTIVEEPAGSGTYVTAPTQANPAAGKEAGEISQLDIADSLRFNNALTLVTVTAEQLLQVLEHGVAAAAPGATPGQFPQVGGVSFSFDPDLPAGERVQTAAIIDEDGNRIEWLAQDGAVVGDPNRAIRVVTLNFLADGGDSYPFNQFIEANPAFANRVDLSPTDPAAPLTGAATFAKDGTEQDALAEYLASEFPADDDAATAAFAVADTDTAHDTRIQNLAVREDTVGTTEGAMGFTTKEASLVDGLEGYTAKPLLTVGETITNTTGAFTGIGGDYTPVGLLDGIGAFKLDDDTVRLIVNHEASPNQGATYTVNNGLANAEPLTLQGARVSYFDISTKDMSIEDAGQAYNRIFDLEGRLVRDVAQIDTNPNDAEAKGFDRFCSASFYDANEFGTDLGFADPLYVAPSEGNNGVAWILDVETGDFYAAPSLGRGRWENVTTLNTGDPDKVALLLGDDSYPADPLYLYVGTKNGYGDGSFLDRNGLKDGQLFAWVPDANLDGVANNDITPADFTRPGQEVSGTFVPVDAYDITKAGDEGYDDLGWALQSTLYKQVESLNGFFFSRIEDLSTNPNDGTEATFAATGTDFNGITKDGVPQVAQFATEAVDTTGSVYTAEFNLDDLDAPEATLKIIYRGDADAANHANAVLRSPDNLDWTKNGFIYVNEDQAQVNFGDSGDPHEASIVRLDLAKEQGDDGFGVRVAEINRSVLVPAGTADSSPDDVGRWETSGILDISELFGKAAGTLLAFDVQAHSLGGGVIADKALIEGGQLLFLTAPDELALIA</sequence>
<dbReference type="Gene3D" id="3.90.780.10">
    <property type="entry name" value="5'-Nucleotidase, C-terminal domain"/>
    <property type="match status" value="1"/>
</dbReference>
<dbReference type="GO" id="GO:0009166">
    <property type="term" value="P:nucleotide catabolic process"/>
    <property type="evidence" value="ECO:0007669"/>
    <property type="project" value="InterPro"/>
</dbReference>
<protein>
    <submittedName>
        <fullName evidence="2">5'-nucleotidase (Modular protein)</fullName>
        <ecNumber evidence="2">3.1.3.5</ecNumber>
    </submittedName>
</protein>
<gene>
    <name evidence="2" type="ORF">DF3PB_510006</name>
</gene>
<dbReference type="SUPFAM" id="SSF55816">
    <property type="entry name" value="5'-nucleotidase (syn. UDP-sugar hydrolase), C-terminal domain"/>
    <property type="match status" value="1"/>
</dbReference>
<reference evidence="2" key="1">
    <citation type="submission" date="2018-07" db="EMBL/GenBank/DDBJ databases">
        <authorList>
            <person name="Quirk P.G."/>
            <person name="Krulwich T.A."/>
        </authorList>
    </citation>
    <scope>NUCLEOTIDE SEQUENCE</scope>
</reference>
<dbReference type="Pfam" id="PF05787">
    <property type="entry name" value="PhoX"/>
    <property type="match status" value="1"/>
</dbReference>
<dbReference type="EC" id="3.1.3.5" evidence="2"/>
<dbReference type="GO" id="GO:0046872">
    <property type="term" value="F:metal ion binding"/>
    <property type="evidence" value="ECO:0007669"/>
    <property type="project" value="InterPro"/>
</dbReference>
<dbReference type="InterPro" id="IPR006146">
    <property type="entry name" value="5'-Nucleotdase_CS"/>
</dbReference>
<dbReference type="InterPro" id="IPR008557">
    <property type="entry name" value="PhoX"/>
</dbReference>
<evidence type="ECO:0000313" key="2">
    <source>
        <dbReference type="EMBL" id="SUS07842.1"/>
    </source>
</evidence>
<accession>A0A380TH89</accession>
<dbReference type="InterPro" id="IPR008334">
    <property type="entry name" value="5'-Nucleotdase_C"/>
</dbReference>
<dbReference type="GO" id="GO:0000166">
    <property type="term" value="F:nucleotide binding"/>
    <property type="evidence" value="ECO:0007669"/>
    <property type="project" value="InterPro"/>
</dbReference>
<dbReference type="Gene3D" id="3.60.21.10">
    <property type="match status" value="1"/>
</dbReference>